<organism evidence="2 3">
    <name type="scientific">Litchfieldella rifensis</name>
    <dbReference type="NCBI Taxonomy" id="762643"/>
    <lineage>
        <taxon>Bacteria</taxon>
        <taxon>Pseudomonadati</taxon>
        <taxon>Pseudomonadota</taxon>
        <taxon>Gammaproteobacteria</taxon>
        <taxon>Oceanospirillales</taxon>
        <taxon>Halomonadaceae</taxon>
        <taxon>Litchfieldella</taxon>
    </lineage>
</organism>
<feature type="domain" description="DUF302" evidence="1">
    <location>
        <begin position="4"/>
        <end position="60"/>
    </location>
</feature>
<keyword evidence="3" id="KW-1185">Reference proteome</keyword>
<dbReference type="EMBL" id="JBHRUG010000029">
    <property type="protein sequence ID" value="MFC3284928.1"/>
    <property type="molecule type" value="Genomic_DNA"/>
</dbReference>
<dbReference type="SUPFAM" id="SSF103247">
    <property type="entry name" value="TT1751-like"/>
    <property type="match status" value="1"/>
</dbReference>
<dbReference type="InterPro" id="IPR005180">
    <property type="entry name" value="DUF302"/>
</dbReference>
<dbReference type="InterPro" id="IPR035923">
    <property type="entry name" value="TT1751-like_sf"/>
</dbReference>
<sequence length="93" mass="10289">MLPMRESAGLELPPTRTFIFGNPEVGTPMMQCQGSVALDLPQKMVLQERNGATQLEWNSPHYLARRHGLEDCELPLDNVANVLESLAKEVAGE</sequence>
<evidence type="ECO:0000313" key="2">
    <source>
        <dbReference type="EMBL" id="MFC3284928.1"/>
    </source>
</evidence>
<evidence type="ECO:0000259" key="1">
    <source>
        <dbReference type="Pfam" id="PF03625"/>
    </source>
</evidence>
<dbReference type="RefSeq" id="WP_386775377.1">
    <property type="nucleotide sequence ID" value="NZ_JBHRUG010000029.1"/>
</dbReference>
<accession>A0ABV7LR45</accession>
<reference evidence="3" key="1">
    <citation type="journal article" date="2019" name="Int. J. Syst. Evol. Microbiol.">
        <title>The Global Catalogue of Microorganisms (GCM) 10K type strain sequencing project: providing services to taxonomists for standard genome sequencing and annotation.</title>
        <authorList>
            <consortium name="The Broad Institute Genomics Platform"/>
            <consortium name="The Broad Institute Genome Sequencing Center for Infectious Disease"/>
            <person name="Wu L."/>
            <person name="Ma J."/>
        </authorList>
    </citation>
    <scope>NUCLEOTIDE SEQUENCE [LARGE SCALE GENOMIC DNA]</scope>
    <source>
        <strain evidence="3">CECT 7698</strain>
    </source>
</reference>
<evidence type="ECO:0000313" key="3">
    <source>
        <dbReference type="Proteomes" id="UP001595579"/>
    </source>
</evidence>
<name>A0ABV7LR45_9GAMM</name>
<comment type="caution">
    <text evidence="2">The sequence shown here is derived from an EMBL/GenBank/DDBJ whole genome shotgun (WGS) entry which is preliminary data.</text>
</comment>
<gene>
    <name evidence="2" type="ORF">ACFOEV_15110</name>
</gene>
<proteinExistence type="predicted"/>
<dbReference type="Proteomes" id="UP001595579">
    <property type="component" value="Unassembled WGS sequence"/>
</dbReference>
<protein>
    <submittedName>
        <fullName evidence="2">DUF302 domain-containing protein</fullName>
    </submittedName>
</protein>
<dbReference type="Pfam" id="PF03625">
    <property type="entry name" value="DUF302"/>
    <property type="match status" value="1"/>
</dbReference>
<dbReference type="Gene3D" id="3.30.310.70">
    <property type="entry name" value="TT1751-like domain"/>
    <property type="match status" value="1"/>
</dbReference>
<dbReference type="CDD" id="cd14797">
    <property type="entry name" value="DUF302"/>
    <property type="match status" value="1"/>
</dbReference>